<name>A0A7Y4D6M5_VIBSP</name>
<dbReference type="PANTHER" id="PTHR43236">
    <property type="entry name" value="ANTITOXIN HIGA1"/>
    <property type="match status" value="1"/>
</dbReference>
<dbReference type="InterPro" id="IPR010359">
    <property type="entry name" value="IrrE_HExxH"/>
</dbReference>
<reference evidence="2 3" key="1">
    <citation type="submission" date="2019-09" db="EMBL/GenBank/DDBJ databases">
        <title>Draft genome sequencing and comparative genomics of hatchery-associated Vibrios.</title>
        <authorList>
            <person name="Kehlet-Delgado H."/>
            <person name="Mueller R.S."/>
        </authorList>
    </citation>
    <scope>NUCLEOTIDE SEQUENCE [LARGE SCALE GENOMIC DNA]</scope>
    <source>
        <strain evidence="2 3">99-70-13A3</strain>
    </source>
</reference>
<dbReference type="AlphaFoldDB" id="A0A7Y4D6M5"/>
<feature type="domain" description="IrrE N-terminal-like" evidence="1">
    <location>
        <begin position="37"/>
        <end position="150"/>
    </location>
</feature>
<comment type="caution">
    <text evidence="2">The sequence shown here is derived from an EMBL/GenBank/DDBJ whole genome shotgun (WGS) entry which is preliminary data.</text>
</comment>
<accession>A0A7Y4D6M5</accession>
<organism evidence="2 3">
    <name type="scientific">Vibrio splendidus</name>
    <dbReference type="NCBI Taxonomy" id="29497"/>
    <lineage>
        <taxon>Bacteria</taxon>
        <taxon>Pseudomonadati</taxon>
        <taxon>Pseudomonadota</taxon>
        <taxon>Gammaproteobacteria</taxon>
        <taxon>Vibrionales</taxon>
        <taxon>Vibrionaceae</taxon>
        <taxon>Vibrio</taxon>
    </lineage>
</organism>
<dbReference type="Pfam" id="PF06114">
    <property type="entry name" value="Peptidase_M78"/>
    <property type="match status" value="1"/>
</dbReference>
<protein>
    <submittedName>
        <fullName evidence="2">ImmA/IrrE family metallo-endopeptidase</fullName>
    </submittedName>
</protein>
<dbReference type="Proteomes" id="UP000519158">
    <property type="component" value="Unassembled WGS sequence"/>
</dbReference>
<dbReference type="Gene3D" id="1.10.10.2910">
    <property type="match status" value="1"/>
</dbReference>
<dbReference type="PANTHER" id="PTHR43236:SF1">
    <property type="entry name" value="BLL7220 PROTEIN"/>
    <property type="match status" value="1"/>
</dbReference>
<gene>
    <name evidence="2" type="ORF">F0234_12905</name>
</gene>
<sequence>MTPVEKMAARVLSRHGVQPPYNLNELVEKYADIEEHHFPFDADGVTVGIGGDEKPQILINMLQPPTRKKFTLAHELGHIVIPWHTGTIVSHLNPMGSNFEYREMESEANQFAAELLIPRLWLLDLQKTFISVEHFLTKIINDTGASRDAVLIKFCNTIEIPIIFVEIDFNGQIANTYKTKSAPSGANLPKSNNVNDVSFTTSSSEETFNIGDREYRAWVFNDAIVNEETDPRPWREVLTQILDETNSHALLPRINAILPAQYHSNKQKSESEICSLIIRSYDVRGVFDAVVAHPLFAQYVIKRVKELIAKKKT</sequence>
<proteinExistence type="predicted"/>
<dbReference type="InterPro" id="IPR052345">
    <property type="entry name" value="Rad_response_metalloprotease"/>
</dbReference>
<evidence type="ECO:0000313" key="3">
    <source>
        <dbReference type="Proteomes" id="UP000519158"/>
    </source>
</evidence>
<dbReference type="EMBL" id="VTXL01000010">
    <property type="protein sequence ID" value="NOJ13658.1"/>
    <property type="molecule type" value="Genomic_DNA"/>
</dbReference>
<evidence type="ECO:0000259" key="1">
    <source>
        <dbReference type="Pfam" id="PF06114"/>
    </source>
</evidence>
<evidence type="ECO:0000313" key="2">
    <source>
        <dbReference type="EMBL" id="NOJ13658.1"/>
    </source>
</evidence>
<dbReference type="RefSeq" id="WP_171329239.1">
    <property type="nucleotide sequence ID" value="NZ_CAWPOP010000062.1"/>
</dbReference>